<gene>
    <name evidence="2" type="ORF">GGX14DRAFT_385846</name>
</gene>
<name>A0AAD6YRH1_9AGAR</name>
<proteinExistence type="predicted"/>
<sequence length="325" mass="34884">MCAPRRMLLSHKPHHHRSNAISSNVASVLQSGAFSGALGSAQCPPLKLPILMTIANGGSKGLTEIYAGQVIIETKIGGISPKKLEGVLLGFPSTVFLPFGVLIAMDKVFVAIGVLMSYWVNYPYMESRDAQSRAVIRVEVPCHVFDRVEIQVWVPIPSRAHSKMEGETGRKKELDGNTTGKLEAVVKELLFAPRHTLESLHMQSHRPRQERKEVSQRVKSFRSPPSSSAAFCIAATEMHADGCGDAQDNSSMRLFTATGLAAAGVCADATCRECAFASSTICGLAVDGKDLSGGETMMVTVCTDSKDPLYIHAIAETPAAFGKLP</sequence>
<evidence type="ECO:0000313" key="3">
    <source>
        <dbReference type="Proteomes" id="UP001219525"/>
    </source>
</evidence>
<evidence type="ECO:0000313" key="2">
    <source>
        <dbReference type="EMBL" id="KAJ7227090.1"/>
    </source>
</evidence>
<comment type="caution">
    <text evidence="2">The sequence shown here is derived from an EMBL/GenBank/DDBJ whole genome shotgun (WGS) entry which is preliminary data.</text>
</comment>
<protein>
    <submittedName>
        <fullName evidence="2">Uncharacterized protein</fullName>
    </submittedName>
</protein>
<evidence type="ECO:0000256" key="1">
    <source>
        <dbReference type="SAM" id="MobiDB-lite"/>
    </source>
</evidence>
<organism evidence="2 3">
    <name type="scientific">Mycena pura</name>
    <dbReference type="NCBI Taxonomy" id="153505"/>
    <lineage>
        <taxon>Eukaryota</taxon>
        <taxon>Fungi</taxon>
        <taxon>Dikarya</taxon>
        <taxon>Basidiomycota</taxon>
        <taxon>Agaricomycotina</taxon>
        <taxon>Agaricomycetes</taxon>
        <taxon>Agaricomycetidae</taxon>
        <taxon>Agaricales</taxon>
        <taxon>Marasmiineae</taxon>
        <taxon>Mycenaceae</taxon>
        <taxon>Mycena</taxon>
    </lineage>
</organism>
<keyword evidence="3" id="KW-1185">Reference proteome</keyword>
<dbReference type="EMBL" id="JARJCW010000003">
    <property type="protein sequence ID" value="KAJ7227090.1"/>
    <property type="molecule type" value="Genomic_DNA"/>
</dbReference>
<dbReference type="AlphaFoldDB" id="A0AAD6YRH1"/>
<feature type="region of interest" description="Disordered" evidence="1">
    <location>
        <begin position="201"/>
        <end position="222"/>
    </location>
</feature>
<dbReference type="Proteomes" id="UP001219525">
    <property type="component" value="Unassembled WGS sequence"/>
</dbReference>
<accession>A0AAD6YRH1</accession>
<reference evidence="2" key="1">
    <citation type="submission" date="2023-03" db="EMBL/GenBank/DDBJ databases">
        <title>Massive genome expansion in bonnet fungi (Mycena s.s.) driven by repeated elements and novel gene families across ecological guilds.</title>
        <authorList>
            <consortium name="Lawrence Berkeley National Laboratory"/>
            <person name="Harder C.B."/>
            <person name="Miyauchi S."/>
            <person name="Viragh M."/>
            <person name="Kuo A."/>
            <person name="Thoen E."/>
            <person name="Andreopoulos B."/>
            <person name="Lu D."/>
            <person name="Skrede I."/>
            <person name="Drula E."/>
            <person name="Henrissat B."/>
            <person name="Morin E."/>
            <person name="Kohler A."/>
            <person name="Barry K."/>
            <person name="LaButti K."/>
            <person name="Morin E."/>
            <person name="Salamov A."/>
            <person name="Lipzen A."/>
            <person name="Mereny Z."/>
            <person name="Hegedus B."/>
            <person name="Baldrian P."/>
            <person name="Stursova M."/>
            <person name="Weitz H."/>
            <person name="Taylor A."/>
            <person name="Grigoriev I.V."/>
            <person name="Nagy L.G."/>
            <person name="Martin F."/>
            <person name="Kauserud H."/>
        </authorList>
    </citation>
    <scope>NUCLEOTIDE SEQUENCE</scope>
    <source>
        <strain evidence="2">9144</strain>
    </source>
</reference>